<evidence type="ECO:0000313" key="3">
    <source>
        <dbReference type="Proteomes" id="UP000095209"/>
    </source>
</evidence>
<dbReference type="OrthoDB" id="2627153at2"/>
<evidence type="ECO:0000313" key="2">
    <source>
        <dbReference type="EMBL" id="OEH91998.1"/>
    </source>
</evidence>
<accession>A0A1E5LD29</accession>
<dbReference type="RefSeq" id="WP_069717958.1">
    <property type="nucleotide sequence ID" value="NZ_MJEH01000038.1"/>
</dbReference>
<dbReference type="AlphaFoldDB" id="A0A1E5LD29"/>
<dbReference type="Pfam" id="PF16291">
    <property type="entry name" value="DUF4937"/>
    <property type="match status" value="1"/>
</dbReference>
<reference evidence="2 3" key="1">
    <citation type="submission" date="2016-08" db="EMBL/GenBank/DDBJ databases">
        <title>Genome of Bacillus solimangrovi GH2-4.</title>
        <authorList>
            <person name="Lim S."/>
            <person name="Kim B.-C."/>
        </authorList>
    </citation>
    <scope>NUCLEOTIDE SEQUENCE [LARGE SCALE GENOMIC DNA]</scope>
    <source>
        <strain evidence="2 3">GH2-4</strain>
    </source>
</reference>
<proteinExistence type="predicted"/>
<gene>
    <name evidence="2" type="ORF">BFG57_17180</name>
</gene>
<dbReference type="Proteomes" id="UP000095209">
    <property type="component" value="Unassembled WGS sequence"/>
</dbReference>
<comment type="caution">
    <text evidence="2">The sequence shown here is derived from an EMBL/GenBank/DDBJ whole genome shotgun (WGS) entry which is preliminary data.</text>
</comment>
<dbReference type="InterPro" id="IPR011008">
    <property type="entry name" value="Dimeric_a/b-barrel"/>
</dbReference>
<sequence length="122" mass="14158">MFVKEIKCEVKEENREAFHTAQLVWGKLSSAEGFVKQFGGWSGHDAFIVGVWEDKASYDQFMQIIHDEIFEANEQAQTFERISVNLSETEILPYEIINDTFVVVEEGEERQVLLVPEWTVQN</sequence>
<dbReference type="STRING" id="1305675.BFG57_17180"/>
<dbReference type="EMBL" id="MJEH01000038">
    <property type="protein sequence ID" value="OEH91998.1"/>
    <property type="molecule type" value="Genomic_DNA"/>
</dbReference>
<dbReference type="InterPro" id="IPR032555">
    <property type="entry name" value="DUF4937"/>
</dbReference>
<dbReference type="SUPFAM" id="SSF54909">
    <property type="entry name" value="Dimeric alpha+beta barrel"/>
    <property type="match status" value="1"/>
</dbReference>
<feature type="domain" description="DUF4937" evidence="1">
    <location>
        <begin position="3"/>
        <end position="86"/>
    </location>
</feature>
<evidence type="ECO:0000259" key="1">
    <source>
        <dbReference type="Pfam" id="PF16291"/>
    </source>
</evidence>
<name>A0A1E5LD29_9BACI</name>
<organism evidence="2 3">
    <name type="scientific">Bacillus solimangrovi</name>
    <dbReference type="NCBI Taxonomy" id="1305675"/>
    <lineage>
        <taxon>Bacteria</taxon>
        <taxon>Bacillati</taxon>
        <taxon>Bacillota</taxon>
        <taxon>Bacilli</taxon>
        <taxon>Bacillales</taxon>
        <taxon>Bacillaceae</taxon>
        <taxon>Bacillus</taxon>
    </lineage>
</organism>
<keyword evidence="3" id="KW-1185">Reference proteome</keyword>
<protein>
    <recommendedName>
        <fullName evidence="1">DUF4937 domain-containing protein</fullName>
    </recommendedName>
</protein>